<gene>
    <name evidence="2" type="ORF">QM524_11080</name>
</gene>
<evidence type="ECO:0000259" key="1">
    <source>
        <dbReference type="Pfam" id="PF00188"/>
    </source>
</evidence>
<dbReference type="PANTHER" id="PTHR31157:SF1">
    <property type="entry name" value="SCP DOMAIN-CONTAINING PROTEIN"/>
    <property type="match status" value="1"/>
</dbReference>
<sequence>MISLLSFFLTHFLFTEPTQYYQLSAEAFSKLPQIQMPINPVAPDYELLDAAIFHQTNLMRKKYGLPAFKLGEGLYRAARNHSEAMINKDFYDHQNPYNKSLRNLDDRVEQFDRRYFELAENIAEIDLIDTPNDFCPERMSNGEYRYMDCRTHRPYKMMSYWTFAEEALRLWMDSKPHRRNILHPEMRLIGCAVQICKRPYATEEGPFARLTQDFASEPLPE</sequence>
<proteinExistence type="predicted"/>
<evidence type="ECO:0000313" key="3">
    <source>
        <dbReference type="Proteomes" id="UP001236507"/>
    </source>
</evidence>
<protein>
    <submittedName>
        <fullName evidence="2">CAP domain-containing protein</fullName>
    </submittedName>
</protein>
<dbReference type="Pfam" id="PF00188">
    <property type="entry name" value="CAP"/>
    <property type="match status" value="1"/>
</dbReference>
<dbReference type="InterPro" id="IPR014044">
    <property type="entry name" value="CAP_dom"/>
</dbReference>
<dbReference type="EMBL" id="JASHIF010000009">
    <property type="protein sequence ID" value="MDI9859752.1"/>
    <property type="molecule type" value="Genomic_DNA"/>
</dbReference>
<comment type="caution">
    <text evidence="2">The sequence shown here is derived from an EMBL/GenBank/DDBJ whole genome shotgun (WGS) entry which is preliminary data.</text>
</comment>
<dbReference type="Proteomes" id="UP001236507">
    <property type="component" value="Unassembled WGS sequence"/>
</dbReference>
<reference evidence="2 3" key="1">
    <citation type="submission" date="2023-05" db="EMBL/GenBank/DDBJ databases">
        <title>Novel species of genus Flectobacillus isolated from stream in China.</title>
        <authorList>
            <person name="Lu H."/>
        </authorList>
    </citation>
    <scope>NUCLEOTIDE SEQUENCE [LARGE SCALE GENOMIC DNA]</scope>
    <source>
        <strain evidence="2 3">KCTC 42575</strain>
    </source>
</reference>
<dbReference type="RefSeq" id="WP_283344632.1">
    <property type="nucleotide sequence ID" value="NZ_JASHIF010000009.1"/>
</dbReference>
<dbReference type="PANTHER" id="PTHR31157">
    <property type="entry name" value="SCP DOMAIN-CONTAINING PROTEIN"/>
    <property type="match status" value="1"/>
</dbReference>
<name>A0ABT6Y8B3_9BACT</name>
<organism evidence="2 3">
    <name type="scientific">Flectobacillus roseus</name>
    <dbReference type="NCBI Taxonomy" id="502259"/>
    <lineage>
        <taxon>Bacteria</taxon>
        <taxon>Pseudomonadati</taxon>
        <taxon>Bacteroidota</taxon>
        <taxon>Cytophagia</taxon>
        <taxon>Cytophagales</taxon>
        <taxon>Flectobacillaceae</taxon>
        <taxon>Flectobacillus</taxon>
    </lineage>
</organism>
<feature type="domain" description="SCP" evidence="1">
    <location>
        <begin position="55"/>
        <end position="198"/>
    </location>
</feature>
<keyword evidence="3" id="KW-1185">Reference proteome</keyword>
<dbReference type="InterPro" id="IPR035940">
    <property type="entry name" value="CAP_sf"/>
</dbReference>
<evidence type="ECO:0000313" key="2">
    <source>
        <dbReference type="EMBL" id="MDI9859752.1"/>
    </source>
</evidence>
<dbReference type="CDD" id="cd05379">
    <property type="entry name" value="CAP_bacterial"/>
    <property type="match status" value="1"/>
</dbReference>
<dbReference type="Gene3D" id="3.40.33.10">
    <property type="entry name" value="CAP"/>
    <property type="match status" value="1"/>
</dbReference>
<accession>A0ABT6Y8B3</accession>
<dbReference type="SUPFAM" id="SSF55797">
    <property type="entry name" value="PR-1-like"/>
    <property type="match status" value="1"/>
</dbReference>